<name>A0A255FYE7_9ACTN</name>
<keyword evidence="3" id="KW-1185">Reference proteome</keyword>
<accession>A0A255FYE7</accession>
<evidence type="ECO:0000256" key="1">
    <source>
        <dbReference type="SAM" id="Phobius"/>
    </source>
</evidence>
<protein>
    <recommendedName>
        <fullName evidence="4">PH domain-containing protein</fullName>
    </recommendedName>
</protein>
<keyword evidence="1" id="KW-1133">Transmembrane helix</keyword>
<comment type="caution">
    <text evidence="2">The sequence shown here is derived from an EMBL/GenBank/DDBJ whole genome shotgun (WGS) entry which is preliminary data.</text>
</comment>
<proteinExistence type="predicted"/>
<organism evidence="2 3">
    <name type="scientific">Enemella evansiae</name>
    <dbReference type="NCBI Taxonomy" id="2016499"/>
    <lineage>
        <taxon>Bacteria</taxon>
        <taxon>Bacillati</taxon>
        <taxon>Actinomycetota</taxon>
        <taxon>Actinomycetes</taxon>
        <taxon>Propionibacteriales</taxon>
        <taxon>Propionibacteriaceae</taxon>
        <taxon>Enemella</taxon>
    </lineage>
</organism>
<dbReference type="EMBL" id="NMVO01000018">
    <property type="protein sequence ID" value="OYO08707.1"/>
    <property type="molecule type" value="Genomic_DNA"/>
</dbReference>
<evidence type="ECO:0008006" key="4">
    <source>
        <dbReference type="Google" id="ProtNLM"/>
    </source>
</evidence>
<keyword evidence="1" id="KW-0812">Transmembrane</keyword>
<feature type="transmembrane region" description="Helical" evidence="1">
    <location>
        <begin position="58"/>
        <end position="80"/>
    </location>
</feature>
<evidence type="ECO:0000313" key="3">
    <source>
        <dbReference type="Proteomes" id="UP000215896"/>
    </source>
</evidence>
<dbReference type="AlphaFoldDB" id="A0A255FYE7"/>
<sequence>MNRVVGYRRLAAGSSLRVIGGVLLGLAGLLAVLVVVVLMVTIPMVVTGVDSSIVRNVVAGGAVVVLCPLILGILMLVGVFDSPLRKISAPDGVAWVLQPGGVLVRTDRGETLIPWSAARFDRVPVAGLPGVRLSGPGVEVAYPEPGLTHNLGQLVGLAAQYANERPLR</sequence>
<dbReference type="OrthoDB" id="3738269at2"/>
<reference evidence="2 3" key="1">
    <citation type="submission" date="2017-07" db="EMBL/GenBank/DDBJ databases">
        <title>Draft whole genome sequences of clinical Proprionibacteriaceae strains.</title>
        <authorList>
            <person name="Bernier A.-M."/>
            <person name="Bernard K."/>
            <person name="Domingo M.-C."/>
        </authorList>
    </citation>
    <scope>NUCLEOTIDE SEQUENCE [LARGE SCALE GENOMIC DNA]</scope>
    <source>
        <strain evidence="2 3">NML 030167</strain>
    </source>
</reference>
<dbReference type="Proteomes" id="UP000215896">
    <property type="component" value="Unassembled WGS sequence"/>
</dbReference>
<keyword evidence="1" id="KW-0472">Membrane</keyword>
<dbReference type="RefSeq" id="WP_094406917.1">
    <property type="nucleotide sequence ID" value="NZ_NMVO01000018.1"/>
</dbReference>
<gene>
    <name evidence="2" type="ORF">CGZ94_19550</name>
</gene>
<evidence type="ECO:0000313" key="2">
    <source>
        <dbReference type="EMBL" id="OYO08707.1"/>
    </source>
</evidence>
<feature type="transmembrane region" description="Helical" evidence="1">
    <location>
        <begin position="21"/>
        <end position="46"/>
    </location>
</feature>